<name>A0A2A3LVU1_PSEDL</name>
<reference evidence="2 3" key="1">
    <citation type="submission" date="2017-09" db="EMBL/GenBank/DDBJ databases">
        <authorList>
            <person name="Ehlers B."/>
            <person name="Leendertz F.H."/>
        </authorList>
    </citation>
    <scope>NUCLEOTIDE SEQUENCE [LARGE SCALE GENOMIC DNA]</scope>
    <source>
        <strain evidence="2 3">DJ-1</strain>
    </source>
</reference>
<sequence length="119" mass="13432">MATDWVTEQLRKAFIKINAKAERAETKRRKRSEAKAKAQAKAKAAKESEAWALSQRVRPCHECGKPAKADPEFFLNPVICPKCKDRSRDVDLGIHPRKRDDFSEITVFKGGAPGLGRRK</sequence>
<gene>
    <name evidence="2" type="ORF">CMV24_29440</name>
</gene>
<dbReference type="AlphaFoldDB" id="A0A2A3LVU1"/>
<dbReference type="Proteomes" id="UP000218102">
    <property type="component" value="Unassembled WGS sequence"/>
</dbReference>
<dbReference type="EMBL" id="NTME01000072">
    <property type="protein sequence ID" value="PBJ91990.1"/>
    <property type="molecule type" value="Genomic_DNA"/>
</dbReference>
<evidence type="ECO:0000313" key="2">
    <source>
        <dbReference type="EMBL" id="PBJ91990.1"/>
    </source>
</evidence>
<protein>
    <submittedName>
        <fullName evidence="2">Uncharacterized protein</fullName>
    </submittedName>
</protein>
<organism evidence="2 3">
    <name type="scientific">Pseudomonas plecoglossicida</name>
    <dbReference type="NCBI Taxonomy" id="70775"/>
    <lineage>
        <taxon>Bacteria</taxon>
        <taxon>Pseudomonadati</taxon>
        <taxon>Pseudomonadota</taxon>
        <taxon>Gammaproteobacteria</taxon>
        <taxon>Pseudomonadales</taxon>
        <taxon>Pseudomonadaceae</taxon>
        <taxon>Pseudomonas</taxon>
    </lineage>
</organism>
<evidence type="ECO:0000256" key="1">
    <source>
        <dbReference type="SAM" id="MobiDB-lite"/>
    </source>
</evidence>
<comment type="caution">
    <text evidence="2">The sequence shown here is derived from an EMBL/GenBank/DDBJ whole genome shotgun (WGS) entry which is preliminary data.</text>
</comment>
<accession>A0A2A3LVU1</accession>
<feature type="region of interest" description="Disordered" evidence="1">
    <location>
        <begin position="22"/>
        <end position="48"/>
    </location>
</feature>
<dbReference type="RefSeq" id="WP_096010365.1">
    <property type="nucleotide sequence ID" value="NZ_NTME01000072.1"/>
</dbReference>
<evidence type="ECO:0000313" key="3">
    <source>
        <dbReference type="Proteomes" id="UP000218102"/>
    </source>
</evidence>
<proteinExistence type="predicted"/>